<dbReference type="Proteomes" id="UP000219642">
    <property type="component" value="Unassembled WGS sequence"/>
</dbReference>
<gene>
    <name evidence="1" type="ORF">BK796_23635</name>
</gene>
<comment type="caution">
    <text evidence="1">The sequence shown here is derived from an EMBL/GenBank/DDBJ whole genome shotgun (WGS) entry which is preliminary data.</text>
</comment>
<keyword evidence="2" id="KW-1185">Reference proteome</keyword>
<accession>A0ABX4IIX2</accession>
<reference evidence="1 2" key="1">
    <citation type="submission" date="2017-06" db="EMBL/GenBank/DDBJ databases">
        <title>Draft genome sequence of nitrogen-fixing Kosakonia pseudosacchari strain NN143 isolated from sugarcane roots.</title>
        <authorList>
            <person name="Li Y."/>
            <person name="Li S."/>
            <person name="Lin L."/>
            <person name="Wu X."/>
            <person name="Yang L."/>
            <person name="Li Y."/>
            <person name="An Q."/>
        </authorList>
    </citation>
    <scope>NUCLEOTIDE SEQUENCE [LARGE SCALE GENOMIC DNA]</scope>
    <source>
        <strain evidence="1 2">NN143</strain>
    </source>
</reference>
<protein>
    <submittedName>
        <fullName evidence="1">Uncharacterized protein</fullName>
    </submittedName>
</protein>
<proteinExistence type="predicted"/>
<organism evidence="1 2">
    <name type="scientific">Kosakonia pseudosacchari</name>
    <dbReference type="NCBI Taxonomy" id="1646340"/>
    <lineage>
        <taxon>Bacteria</taxon>
        <taxon>Pseudomonadati</taxon>
        <taxon>Pseudomonadota</taxon>
        <taxon>Gammaproteobacteria</taxon>
        <taxon>Enterobacterales</taxon>
        <taxon>Enterobacteriaceae</taxon>
        <taxon>Kosakonia</taxon>
    </lineage>
</organism>
<feature type="non-terminal residue" evidence="1">
    <location>
        <position position="1"/>
    </location>
</feature>
<name>A0ABX4IIX2_9ENTR</name>
<sequence>PKELKKSMVKFAASHREGFHCMWLNMATPGDVFTLSTVIRKQATPVISNHPQITRKIFRTSSLLIFIRDQPYSQDKNGG</sequence>
<evidence type="ECO:0000313" key="1">
    <source>
        <dbReference type="EMBL" id="PDO81574.1"/>
    </source>
</evidence>
<dbReference type="EMBL" id="NITV01000045">
    <property type="protein sequence ID" value="PDO81574.1"/>
    <property type="molecule type" value="Genomic_DNA"/>
</dbReference>
<dbReference type="RefSeq" id="WP_217992438.1">
    <property type="nucleotide sequence ID" value="NZ_NITV01000045.1"/>
</dbReference>
<evidence type="ECO:0000313" key="2">
    <source>
        <dbReference type="Proteomes" id="UP000219642"/>
    </source>
</evidence>